<sequence>MTGSVDPFHLQVARTALSVADRYGFALGGGLALIVHEIVDRPTEDVDVFGEDGSSVVAATAAVTAALRDLGIRVERIEMSSDIVDGLDYLMAELVAYRPEPDGGAVRLSLGHLARTRKPVLLEIGPVMAVEDLIAWKVAALVNRAEVRDFIDVAAFLATHDSRELLKLAAAVDPALFGEDVAAAGRRLDRTPGRAFAPYGLDAGQVARLRERFTDWPR</sequence>
<dbReference type="EMBL" id="PVMZ01000047">
    <property type="protein sequence ID" value="PRX04732.1"/>
    <property type="molecule type" value="Genomic_DNA"/>
</dbReference>
<organism evidence="1 2">
    <name type="scientific">Actinoplanes italicus</name>
    <dbReference type="NCBI Taxonomy" id="113567"/>
    <lineage>
        <taxon>Bacteria</taxon>
        <taxon>Bacillati</taxon>
        <taxon>Actinomycetota</taxon>
        <taxon>Actinomycetes</taxon>
        <taxon>Micromonosporales</taxon>
        <taxon>Micromonosporaceae</taxon>
        <taxon>Actinoplanes</taxon>
    </lineage>
</organism>
<keyword evidence="1" id="KW-0808">Transferase</keyword>
<reference evidence="1 2" key="1">
    <citation type="submission" date="2018-03" db="EMBL/GenBank/DDBJ databases">
        <title>Genomic Encyclopedia of Archaeal and Bacterial Type Strains, Phase II (KMG-II): from individual species to whole genera.</title>
        <authorList>
            <person name="Goeker M."/>
        </authorList>
    </citation>
    <scope>NUCLEOTIDE SEQUENCE [LARGE SCALE GENOMIC DNA]</scope>
    <source>
        <strain evidence="1 2">DSM 43146</strain>
    </source>
</reference>
<accession>A0A2T0JBD1</accession>
<dbReference type="Proteomes" id="UP000239415">
    <property type="component" value="Unassembled WGS sequence"/>
</dbReference>
<protein>
    <submittedName>
        <fullName evidence="1">Nucleotidyltransferase AbiEii toxin of type IV toxin-antitoxin system</fullName>
    </submittedName>
</protein>
<evidence type="ECO:0000313" key="2">
    <source>
        <dbReference type="Proteomes" id="UP000239415"/>
    </source>
</evidence>
<name>A0A2T0JBD1_9ACTN</name>
<dbReference type="AlphaFoldDB" id="A0A2T0JBD1"/>
<dbReference type="OrthoDB" id="3870258at2"/>
<comment type="caution">
    <text evidence="1">The sequence shown here is derived from an EMBL/GenBank/DDBJ whole genome shotgun (WGS) entry which is preliminary data.</text>
</comment>
<proteinExistence type="predicted"/>
<dbReference type="RefSeq" id="WP_106331146.1">
    <property type="nucleotide sequence ID" value="NZ_BOMO01000195.1"/>
</dbReference>
<evidence type="ECO:0000313" key="1">
    <source>
        <dbReference type="EMBL" id="PRX04732.1"/>
    </source>
</evidence>
<gene>
    <name evidence="1" type="ORF">CLV67_14718</name>
</gene>
<dbReference type="Pfam" id="PF08843">
    <property type="entry name" value="AbiEii"/>
    <property type="match status" value="1"/>
</dbReference>
<keyword evidence="2" id="KW-1185">Reference proteome</keyword>
<dbReference type="InterPro" id="IPR014942">
    <property type="entry name" value="AbiEii"/>
</dbReference>
<dbReference type="GO" id="GO:0016740">
    <property type="term" value="F:transferase activity"/>
    <property type="evidence" value="ECO:0007669"/>
    <property type="project" value="UniProtKB-KW"/>
</dbReference>